<dbReference type="Gene3D" id="3.40.50.2300">
    <property type="match status" value="2"/>
</dbReference>
<organism evidence="6 7">
    <name type="scientific">Siminovitchia acidinfaciens</name>
    <dbReference type="NCBI Taxonomy" id="2321395"/>
    <lineage>
        <taxon>Bacteria</taxon>
        <taxon>Bacillati</taxon>
        <taxon>Bacillota</taxon>
        <taxon>Bacilli</taxon>
        <taxon>Bacillales</taxon>
        <taxon>Bacillaceae</taxon>
        <taxon>Siminovitchia</taxon>
    </lineage>
</organism>
<dbReference type="CDD" id="cd06267">
    <property type="entry name" value="PBP1_LacI_sugar_binding-like"/>
    <property type="match status" value="1"/>
</dbReference>
<protein>
    <recommendedName>
        <fullName evidence="1">Catabolite control protein A</fullName>
    </recommendedName>
</protein>
<dbReference type="PROSITE" id="PS00356">
    <property type="entry name" value="HTH_LACI_1"/>
    <property type="match status" value="1"/>
</dbReference>
<keyword evidence="7" id="KW-1185">Reference proteome</keyword>
<dbReference type="GO" id="GO:0003700">
    <property type="term" value="F:DNA-binding transcription factor activity"/>
    <property type="evidence" value="ECO:0007669"/>
    <property type="project" value="TreeGrafter"/>
</dbReference>
<dbReference type="Pfam" id="PF00356">
    <property type="entry name" value="LacI"/>
    <property type="match status" value="1"/>
</dbReference>
<sequence length="325" mass="36059">MSITIKDVAKHAGVSKATVSRVINHNTSVNKEIKERVLASIEELGYQPNAIARSLANSTSNVIGLILPDIVNPYFPALARGIEDSAHEHGYSLFISNTDNNPDIEQEYIEKMCRQQVGGIILISSILDEEKVNKLAELGVPFVLCDRLIENSQFDTVSIDNYKAAYEAVQRLIRQGYEKIYHLSGPKHIQPADKRRQAYIDAMHEHGLESMYQVGDFSYKSGYERMKSVLEKSKISAVFAANDLIALGAMSAIHEKGLTIPNDISVIGCDDILFAQMSNPKLSTISVPAYKIGATAVKLLVDRIKGVRSKSKNLILNHKFIERES</sequence>
<dbReference type="SMART" id="SM00354">
    <property type="entry name" value="HTH_LACI"/>
    <property type="match status" value="1"/>
</dbReference>
<dbReference type="AlphaFoldDB" id="A0A429Y4M6"/>
<keyword evidence="4" id="KW-0804">Transcription</keyword>
<dbReference type="FunFam" id="1.10.260.40:FF:000002">
    <property type="entry name" value="HTH-type transcriptional repressor PurR"/>
    <property type="match status" value="1"/>
</dbReference>
<dbReference type="GO" id="GO:0000976">
    <property type="term" value="F:transcription cis-regulatory region binding"/>
    <property type="evidence" value="ECO:0007669"/>
    <property type="project" value="TreeGrafter"/>
</dbReference>
<dbReference type="PANTHER" id="PTHR30146">
    <property type="entry name" value="LACI-RELATED TRANSCRIPTIONAL REPRESSOR"/>
    <property type="match status" value="1"/>
</dbReference>
<feature type="domain" description="HTH lacI-type" evidence="5">
    <location>
        <begin position="3"/>
        <end position="57"/>
    </location>
</feature>
<evidence type="ECO:0000256" key="3">
    <source>
        <dbReference type="ARBA" id="ARBA00023125"/>
    </source>
</evidence>
<evidence type="ECO:0000256" key="4">
    <source>
        <dbReference type="ARBA" id="ARBA00023163"/>
    </source>
</evidence>
<dbReference type="RefSeq" id="WP_126048826.1">
    <property type="nucleotide sequence ID" value="NZ_QYTV02000002.1"/>
</dbReference>
<gene>
    <name evidence="6" type="ORF">D4T97_006345</name>
</gene>
<dbReference type="InterPro" id="IPR028082">
    <property type="entry name" value="Peripla_BP_I"/>
</dbReference>
<keyword evidence="3" id="KW-0238">DNA-binding</keyword>
<dbReference type="InterPro" id="IPR010982">
    <property type="entry name" value="Lambda_DNA-bd_dom_sf"/>
</dbReference>
<comment type="caution">
    <text evidence="6">The sequence shown here is derived from an EMBL/GenBank/DDBJ whole genome shotgun (WGS) entry which is preliminary data.</text>
</comment>
<reference evidence="6" key="1">
    <citation type="submission" date="2018-12" db="EMBL/GenBank/DDBJ databases">
        <authorList>
            <person name="Sun L."/>
            <person name="Chen Z."/>
        </authorList>
    </citation>
    <scope>NUCLEOTIDE SEQUENCE [LARGE SCALE GENOMIC DNA]</scope>
    <source>
        <strain evidence="6">3-2-2</strain>
    </source>
</reference>
<dbReference type="PROSITE" id="PS50932">
    <property type="entry name" value="HTH_LACI_2"/>
    <property type="match status" value="1"/>
</dbReference>
<evidence type="ECO:0000259" key="5">
    <source>
        <dbReference type="PROSITE" id="PS50932"/>
    </source>
</evidence>
<proteinExistence type="predicted"/>
<evidence type="ECO:0000256" key="1">
    <source>
        <dbReference type="ARBA" id="ARBA00019435"/>
    </source>
</evidence>
<dbReference type="PRINTS" id="PR00036">
    <property type="entry name" value="HTHLACI"/>
</dbReference>
<dbReference type="PANTHER" id="PTHR30146:SF109">
    <property type="entry name" value="HTH-TYPE TRANSCRIPTIONAL REGULATOR GALS"/>
    <property type="match status" value="1"/>
</dbReference>
<name>A0A429Y4M6_9BACI</name>
<evidence type="ECO:0000313" key="6">
    <source>
        <dbReference type="EMBL" id="RST76384.1"/>
    </source>
</evidence>
<keyword evidence="2" id="KW-0805">Transcription regulation</keyword>
<dbReference type="SUPFAM" id="SSF47413">
    <property type="entry name" value="lambda repressor-like DNA-binding domains"/>
    <property type="match status" value="1"/>
</dbReference>
<dbReference type="Gene3D" id="1.10.260.40">
    <property type="entry name" value="lambda repressor-like DNA-binding domains"/>
    <property type="match status" value="1"/>
</dbReference>
<evidence type="ECO:0000313" key="7">
    <source>
        <dbReference type="Proteomes" id="UP000287156"/>
    </source>
</evidence>
<evidence type="ECO:0000256" key="2">
    <source>
        <dbReference type="ARBA" id="ARBA00023015"/>
    </source>
</evidence>
<dbReference type="SUPFAM" id="SSF53822">
    <property type="entry name" value="Periplasmic binding protein-like I"/>
    <property type="match status" value="1"/>
</dbReference>
<dbReference type="InterPro" id="IPR000843">
    <property type="entry name" value="HTH_LacI"/>
</dbReference>
<dbReference type="EMBL" id="QYTV02000002">
    <property type="protein sequence ID" value="RST76384.1"/>
    <property type="molecule type" value="Genomic_DNA"/>
</dbReference>
<dbReference type="Proteomes" id="UP000287156">
    <property type="component" value="Unassembled WGS sequence"/>
</dbReference>
<dbReference type="InterPro" id="IPR001761">
    <property type="entry name" value="Peripla_BP/Lac1_sug-bd_dom"/>
</dbReference>
<dbReference type="OrthoDB" id="9796186at2"/>
<dbReference type="CDD" id="cd01392">
    <property type="entry name" value="HTH_LacI"/>
    <property type="match status" value="1"/>
</dbReference>
<dbReference type="Pfam" id="PF00532">
    <property type="entry name" value="Peripla_BP_1"/>
    <property type="match status" value="1"/>
</dbReference>
<accession>A0A429Y4M6</accession>